<dbReference type="AlphaFoldDB" id="A0A6M4GGA4"/>
<dbReference type="GO" id="GO:0005548">
    <property type="term" value="F:phospholipid transporter activity"/>
    <property type="evidence" value="ECO:0007669"/>
    <property type="project" value="TreeGrafter"/>
</dbReference>
<feature type="transmembrane region" description="Helical" evidence="1">
    <location>
        <begin position="192"/>
        <end position="217"/>
    </location>
</feature>
<protein>
    <submittedName>
        <fullName evidence="2">ABC transporter permease</fullName>
    </submittedName>
</protein>
<proteinExistence type="predicted"/>
<keyword evidence="1" id="KW-0472">Membrane</keyword>
<keyword evidence="1" id="KW-0812">Transmembrane</keyword>
<accession>A0A6M4GGA4</accession>
<keyword evidence="1" id="KW-1133">Transmembrane helix</keyword>
<evidence type="ECO:0000313" key="3">
    <source>
        <dbReference type="Proteomes" id="UP000502611"/>
    </source>
</evidence>
<name>A0A6M4GGA4_SPHYA</name>
<feature type="transmembrane region" description="Helical" evidence="1">
    <location>
        <begin position="166"/>
        <end position="186"/>
    </location>
</feature>
<organism evidence="2 3">
    <name type="scientific">Sphingobium yanoikuyae</name>
    <name type="common">Sphingomonas yanoikuyae</name>
    <dbReference type="NCBI Taxonomy" id="13690"/>
    <lineage>
        <taxon>Bacteria</taxon>
        <taxon>Pseudomonadati</taxon>
        <taxon>Pseudomonadota</taxon>
        <taxon>Alphaproteobacteria</taxon>
        <taxon>Sphingomonadales</taxon>
        <taxon>Sphingomonadaceae</taxon>
        <taxon>Sphingobium</taxon>
    </lineage>
</organism>
<evidence type="ECO:0000256" key="1">
    <source>
        <dbReference type="SAM" id="Phobius"/>
    </source>
</evidence>
<dbReference type="PANTHER" id="PTHR30188">
    <property type="entry name" value="ABC TRANSPORTER PERMEASE PROTEIN-RELATED"/>
    <property type="match status" value="1"/>
</dbReference>
<dbReference type="Proteomes" id="UP000502611">
    <property type="component" value="Chromosome"/>
</dbReference>
<gene>
    <name evidence="2" type="ORF">HH800_08605</name>
</gene>
<feature type="transmembrane region" description="Helical" evidence="1">
    <location>
        <begin position="256"/>
        <end position="284"/>
    </location>
</feature>
<feature type="transmembrane region" description="Helical" evidence="1">
    <location>
        <begin position="304"/>
        <end position="324"/>
    </location>
</feature>
<feature type="transmembrane region" description="Helical" evidence="1">
    <location>
        <begin position="345"/>
        <end position="367"/>
    </location>
</feature>
<sequence>MTLAQYSLEDPEDGVALHLQGDWTALALGDASRRLDVDLDGRKARTVDITALGRLDTAGALVLLRAMEENATVAGGEREDFAQLTTLVRPALEQPSPEKVRRTGLPAFFHRFGRQIVGIARDGYEMLVFTGEMMTALGRSLIHPSRLRVTPLVATMQEAGINSLPIVFMMTFFIGAVIALVGTNLLTTLGVGVFTVQLVGVAILREFGVVIAAILLAGRSASSFAAQIGSMRMNQETDAMQVMGVDRFDALVVPRILAALLMIPLMTFAADIGGIIGGLLVSWVTMDIHPIFFVQRMLDTVSITHFWIGMSKAPFLALVIAAAGCRHGLMVGGDVQSLGRQVTSAVVQSVFLVIMFDAIFAVIFMALDL</sequence>
<evidence type="ECO:0000313" key="2">
    <source>
        <dbReference type="EMBL" id="QJR05343.1"/>
    </source>
</evidence>
<dbReference type="GO" id="GO:0043190">
    <property type="term" value="C:ATP-binding cassette (ABC) transporter complex"/>
    <property type="evidence" value="ECO:0007669"/>
    <property type="project" value="InterPro"/>
</dbReference>
<dbReference type="InterPro" id="IPR030802">
    <property type="entry name" value="Permease_MalE"/>
</dbReference>
<dbReference type="EMBL" id="CP053021">
    <property type="protein sequence ID" value="QJR05343.1"/>
    <property type="molecule type" value="Genomic_DNA"/>
</dbReference>
<dbReference type="Pfam" id="PF02405">
    <property type="entry name" value="MlaE"/>
    <property type="match status" value="1"/>
</dbReference>
<reference evidence="2 3" key="1">
    <citation type="submission" date="2020-04" db="EMBL/GenBank/DDBJ databases">
        <title>The Whole Genome Analysis of High salt-tolerant Sphingobium yanoikuyae YC-XJ2 with Aryl organophosphorus flame retardants (aryl-OPFRs)-degrading capacity and characteristics of Related phosphotriesterase.</title>
        <authorList>
            <person name="Li X."/>
        </authorList>
    </citation>
    <scope>NUCLEOTIDE SEQUENCE [LARGE SCALE GENOMIC DNA]</scope>
    <source>
        <strain evidence="2 3">YC-XJ2</strain>
    </source>
</reference>
<dbReference type="PANTHER" id="PTHR30188:SF3">
    <property type="entry name" value="ABC TRANSPORTER PERMEASE"/>
    <property type="match status" value="1"/>
</dbReference>